<evidence type="ECO:0000313" key="1">
    <source>
        <dbReference type="EMBL" id="QHT23442.1"/>
    </source>
</evidence>
<accession>A0A6C0E3Y7</accession>
<reference evidence="1" key="1">
    <citation type="journal article" date="2020" name="Nature">
        <title>Giant virus diversity and host interactions through global metagenomics.</title>
        <authorList>
            <person name="Schulz F."/>
            <person name="Roux S."/>
            <person name="Paez-Espino D."/>
            <person name="Jungbluth S."/>
            <person name="Walsh D.A."/>
            <person name="Denef V.J."/>
            <person name="McMahon K.D."/>
            <person name="Konstantinidis K.T."/>
            <person name="Eloe-Fadrosh E.A."/>
            <person name="Kyrpides N.C."/>
            <person name="Woyke T."/>
        </authorList>
    </citation>
    <scope>NUCLEOTIDE SEQUENCE</scope>
    <source>
        <strain evidence="1">GVMAG-M-3300023179-116</strain>
    </source>
</reference>
<dbReference type="InterPro" id="IPR029063">
    <property type="entry name" value="SAM-dependent_MTases_sf"/>
</dbReference>
<name>A0A6C0E3Y7_9ZZZZ</name>
<protein>
    <submittedName>
        <fullName evidence="1">Uncharacterized protein</fullName>
    </submittedName>
</protein>
<sequence>MSDISSNIDYSIQKMELAKLTKIELLEKCEELGIKKCKSKNKSELIYLITFNTQSKKEALIIENDEADTKDIKEIIITSTTQNHNLLDILNSLFAKYSLKELAQELNVATGTITRWIELNDIPKNYEFDILKLSNTQINYSNYSTKEKDQFFTPVETAIKCFEIFTDVIKKFGENPNDFKYIEPSAGDGRFLQVLPHDTIAMDIEPRHPSVINADYLVWFPNPSENNSFVVFGNPPFGLRGHIALKFINHSFNFADYVCFILPQLFESDGKGVPRKRVKGYNLIHSTKLGSDFYEPCGNRIKINTIFQIWSKKHHNNLYDIIDYTNDKMKIYSMSDGGTISTTRNKDMIGKCDLYIPSTCFGKENMKCYMNFEDLPGKKGYGIVFTNVKTEMINKMLHIEWNKIAFLSTNSAYNLRSSQIYSLFNFQ</sequence>
<dbReference type="Gene3D" id="3.40.50.150">
    <property type="entry name" value="Vaccinia Virus protein VP39"/>
    <property type="match status" value="1"/>
</dbReference>
<dbReference type="AlphaFoldDB" id="A0A6C0E3Y7"/>
<dbReference type="EMBL" id="MN739731">
    <property type="protein sequence ID" value="QHT23442.1"/>
    <property type="molecule type" value="Genomic_DNA"/>
</dbReference>
<organism evidence="1">
    <name type="scientific">viral metagenome</name>
    <dbReference type="NCBI Taxonomy" id="1070528"/>
    <lineage>
        <taxon>unclassified sequences</taxon>
        <taxon>metagenomes</taxon>
        <taxon>organismal metagenomes</taxon>
    </lineage>
</organism>
<proteinExistence type="predicted"/>
<dbReference type="SUPFAM" id="SSF53335">
    <property type="entry name" value="S-adenosyl-L-methionine-dependent methyltransferases"/>
    <property type="match status" value="1"/>
</dbReference>